<comment type="caution">
    <text evidence="2">The sequence shown here is derived from an EMBL/GenBank/DDBJ whole genome shotgun (WGS) entry which is preliminary data.</text>
</comment>
<proteinExistence type="predicted"/>
<reference evidence="2" key="1">
    <citation type="submission" date="2019-12" db="EMBL/GenBank/DDBJ databases">
        <title>Genome sequencing and annotation of Brassica cretica.</title>
        <authorList>
            <person name="Studholme D.J."/>
            <person name="Sarris P."/>
        </authorList>
    </citation>
    <scope>NUCLEOTIDE SEQUENCE</scope>
    <source>
        <strain evidence="2">PFS-109/04</strain>
        <tissue evidence="2">Leaf</tissue>
    </source>
</reference>
<dbReference type="AlphaFoldDB" id="A0A8S9NJF7"/>
<protein>
    <submittedName>
        <fullName evidence="2">Uncharacterized protein</fullName>
    </submittedName>
</protein>
<dbReference type="Proteomes" id="UP000712600">
    <property type="component" value="Unassembled WGS sequence"/>
</dbReference>
<sequence length="296" mass="31645">MPVRAVLIELRCLLANLGSTLRKSLYKHKASRCLGKLPPRQQDKPSTNADIASDDVSLSKPSPTFPLSDPDSSFKASVTTTGESVISIATSKSQAAIISTPAVIEFISPPAADNAVNQSAIATSTKSVSTMISPPISHHDTCNESNVFEPVTSANVEDLISLATVTELENMYVSPTFICINEAVVSPSKESTRSFPITDTPIDQVPPAVQRESSGIAGLVLGSNKFALLIYLEEKEEDPVSFTSETNSVDLMTPSRKRTLLERPVKPSAKAREMHFQFTGSGRGNRGRRGRGGGNG</sequence>
<feature type="region of interest" description="Disordered" evidence="1">
    <location>
        <begin position="35"/>
        <end position="73"/>
    </location>
</feature>
<name>A0A8S9NJF7_BRACR</name>
<organism evidence="2 3">
    <name type="scientific">Brassica cretica</name>
    <name type="common">Mustard</name>
    <dbReference type="NCBI Taxonomy" id="69181"/>
    <lineage>
        <taxon>Eukaryota</taxon>
        <taxon>Viridiplantae</taxon>
        <taxon>Streptophyta</taxon>
        <taxon>Embryophyta</taxon>
        <taxon>Tracheophyta</taxon>
        <taxon>Spermatophyta</taxon>
        <taxon>Magnoliopsida</taxon>
        <taxon>eudicotyledons</taxon>
        <taxon>Gunneridae</taxon>
        <taxon>Pentapetalae</taxon>
        <taxon>rosids</taxon>
        <taxon>malvids</taxon>
        <taxon>Brassicales</taxon>
        <taxon>Brassicaceae</taxon>
        <taxon>Brassiceae</taxon>
        <taxon>Brassica</taxon>
    </lineage>
</organism>
<feature type="compositionally biased region" description="Basic and acidic residues" evidence="1">
    <location>
        <begin position="264"/>
        <end position="275"/>
    </location>
</feature>
<evidence type="ECO:0000313" key="2">
    <source>
        <dbReference type="EMBL" id="KAF3501083.1"/>
    </source>
</evidence>
<dbReference type="EMBL" id="QGKX02001621">
    <property type="protein sequence ID" value="KAF3501083.1"/>
    <property type="molecule type" value="Genomic_DNA"/>
</dbReference>
<evidence type="ECO:0000256" key="1">
    <source>
        <dbReference type="SAM" id="MobiDB-lite"/>
    </source>
</evidence>
<feature type="region of interest" description="Disordered" evidence="1">
    <location>
        <begin position="264"/>
        <end position="296"/>
    </location>
</feature>
<accession>A0A8S9NJF7</accession>
<evidence type="ECO:0000313" key="3">
    <source>
        <dbReference type="Proteomes" id="UP000712600"/>
    </source>
</evidence>
<gene>
    <name evidence="2" type="ORF">F2Q69_00041640</name>
</gene>
<feature type="compositionally biased region" description="Basic residues" evidence="1">
    <location>
        <begin position="285"/>
        <end position="296"/>
    </location>
</feature>